<sequence length="255" mass="27602">MSNSLSEQDYALLSAYVDGELGPTDCRKVEDRIGNCPRMRRQFEIIAGQSVMLRSQSERLLSDTVYPDLSKRIADILDGQSATAPSITNDAPSVAIPKAANSNTRKAIFTGIGAAAAVLLAFVGGSWFSQNIAPNGVMSGTNAQLAEYSPVNNPVLDAQISETLENTLSGTIRKLSLHKTDIGESETLIEPLRTFQQNGLYCREYQVTFPSAATEANAFFGRACRTGSGVWETVYRLIPGAMDMENLSKAPKQKL</sequence>
<dbReference type="Proteomes" id="UP000219068">
    <property type="component" value="Unassembled WGS sequence"/>
</dbReference>
<organism evidence="2 3">
    <name type="scientific">Thalassospira xiamenensis</name>
    <dbReference type="NCBI Taxonomy" id="220697"/>
    <lineage>
        <taxon>Bacteria</taxon>
        <taxon>Pseudomonadati</taxon>
        <taxon>Pseudomonadota</taxon>
        <taxon>Alphaproteobacteria</taxon>
        <taxon>Rhodospirillales</taxon>
        <taxon>Thalassospiraceae</taxon>
        <taxon>Thalassospira</taxon>
    </lineage>
</organism>
<dbReference type="RefSeq" id="WP_097050983.1">
    <property type="nucleotide sequence ID" value="NZ_OBMM01000001.1"/>
</dbReference>
<protein>
    <recommendedName>
        <fullName evidence="4">Zinc-finger domain-containing protein</fullName>
    </recommendedName>
</protein>
<feature type="transmembrane region" description="Helical" evidence="1">
    <location>
        <begin position="107"/>
        <end position="128"/>
    </location>
</feature>
<evidence type="ECO:0000313" key="3">
    <source>
        <dbReference type="Proteomes" id="UP000219068"/>
    </source>
</evidence>
<reference evidence="2 3" key="1">
    <citation type="submission" date="2017-08" db="EMBL/GenBank/DDBJ databases">
        <authorList>
            <person name="de Groot N.N."/>
        </authorList>
    </citation>
    <scope>NUCLEOTIDE SEQUENCE [LARGE SCALE GENOMIC DNA]</scope>
    <source>
        <strain evidence="2 3">USBA 78</strain>
    </source>
</reference>
<keyword evidence="1" id="KW-0472">Membrane</keyword>
<evidence type="ECO:0000256" key="1">
    <source>
        <dbReference type="SAM" id="Phobius"/>
    </source>
</evidence>
<keyword evidence="1" id="KW-1133">Transmembrane helix</keyword>
<gene>
    <name evidence="2" type="ORF">SAMN05428964_1011501</name>
</gene>
<proteinExistence type="predicted"/>
<name>A0A285RMF9_9PROT</name>
<evidence type="ECO:0008006" key="4">
    <source>
        <dbReference type="Google" id="ProtNLM"/>
    </source>
</evidence>
<dbReference type="AlphaFoldDB" id="A0A285RMF9"/>
<dbReference type="EMBL" id="OBMM01000001">
    <property type="protein sequence ID" value="SOB95290.1"/>
    <property type="molecule type" value="Genomic_DNA"/>
</dbReference>
<accession>A0A285RMF9</accession>
<evidence type="ECO:0000313" key="2">
    <source>
        <dbReference type="EMBL" id="SOB95290.1"/>
    </source>
</evidence>
<keyword evidence="1" id="KW-0812">Transmembrane</keyword>